<dbReference type="Proteomes" id="UP000275267">
    <property type="component" value="Unassembled WGS sequence"/>
</dbReference>
<evidence type="ECO:0000256" key="1">
    <source>
        <dbReference type="SAM" id="MobiDB-lite"/>
    </source>
</evidence>
<feature type="compositionally biased region" description="Polar residues" evidence="1">
    <location>
        <begin position="23"/>
        <end position="34"/>
    </location>
</feature>
<comment type="caution">
    <text evidence="2">The sequence shown here is derived from an EMBL/GenBank/DDBJ whole genome shotgun (WGS) entry which is preliminary data.</text>
</comment>
<gene>
    <name evidence="2" type="ORF">C2845_PM04G11690</name>
</gene>
<organism evidence="2 3">
    <name type="scientific">Panicum miliaceum</name>
    <name type="common">Proso millet</name>
    <name type="synonym">Broomcorn millet</name>
    <dbReference type="NCBI Taxonomy" id="4540"/>
    <lineage>
        <taxon>Eukaryota</taxon>
        <taxon>Viridiplantae</taxon>
        <taxon>Streptophyta</taxon>
        <taxon>Embryophyta</taxon>
        <taxon>Tracheophyta</taxon>
        <taxon>Spermatophyta</taxon>
        <taxon>Magnoliopsida</taxon>
        <taxon>Liliopsida</taxon>
        <taxon>Poales</taxon>
        <taxon>Poaceae</taxon>
        <taxon>PACMAD clade</taxon>
        <taxon>Panicoideae</taxon>
        <taxon>Panicodae</taxon>
        <taxon>Paniceae</taxon>
        <taxon>Panicinae</taxon>
        <taxon>Panicum</taxon>
        <taxon>Panicum sect. Panicum</taxon>
    </lineage>
</organism>
<evidence type="ECO:0000313" key="2">
    <source>
        <dbReference type="EMBL" id="RLM85030.1"/>
    </source>
</evidence>
<name>A0A3L6QMJ8_PANMI</name>
<proteinExistence type="predicted"/>
<reference evidence="3" key="1">
    <citation type="journal article" date="2019" name="Nat. Commun.">
        <title>The genome of broomcorn millet.</title>
        <authorList>
            <person name="Zou C."/>
            <person name="Miki D."/>
            <person name="Li D."/>
            <person name="Tang Q."/>
            <person name="Xiao L."/>
            <person name="Rajput S."/>
            <person name="Deng P."/>
            <person name="Jia W."/>
            <person name="Huang R."/>
            <person name="Zhang M."/>
            <person name="Sun Y."/>
            <person name="Hu J."/>
            <person name="Fu X."/>
            <person name="Schnable P.S."/>
            <person name="Li F."/>
            <person name="Zhang H."/>
            <person name="Feng B."/>
            <person name="Zhu X."/>
            <person name="Liu R."/>
            <person name="Schnable J.C."/>
            <person name="Zhu J.-K."/>
            <person name="Zhang H."/>
        </authorList>
    </citation>
    <scope>NUCLEOTIDE SEQUENCE [LARGE SCALE GENOMIC DNA]</scope>
</reference>
<sequence length="64" mass="7249">MVLEEVTSNGPCSCKKSAADATAEQSANSRIRTRTNQDLDGLRHYEIANQQNCRRPKILMQENR</sequence>
<dbReference type="EMBL" id="PQIB02000011">
    <property type="protein sequence ID" value="RLM85030.1"/>
    <property type="molecule type" value="Genomic_DNA"/>
</dbReference>
<feature type="region of interest" description="Disordered" evidence="1">
    <location>
        <begin position="1"/>
        <end position="34"/>
    </location>
</feature>
<evidence type="ECO:0000313" key="3">
    <source>
        <dbReference type="Proteomes" id="UP000275267"/>
    </source>
</evidence>
<feature type="compositionally biased region" description="Polar residues" evidence="1">
    <location>
        <begin position="1"/>
        <end position="11"/>
    </location>
</feature>
<accession>A0A3L6QMJ8</accession>
<protein>
    <submittedName>
        <fullName evidence="2">Uncharacterized protein</fullName>
    </submittedName>
</protein>
<keyword evidence="3" id="KW-1185">Reference proteome</keyword>
<dbReference type="AlphaFoldDB" id="A0A3L6QMJ8"/>